<evidence type="ECO:0000313" key="2">
    <source>
        <dbReference type="Proteomes" id="UP000188551"/>
    </source>
</evidence>
<keyword evidence="2" id="KW-1185">Reference proteome</keyword>
<proteinExistence type="predicted"/>
<comment type="caution">
    <text evidence="1">The sequence shown here is derived from an EMBL/GenBank/DDBJ whole genome shotgun (WGS) entry which is preliminary data.</text>
</comment>
<sequence>MSSEAVSVLTHYLQSVRRLTGTLAHRLGLQPDRRGVRRTAFGLTGGRVPAFKPVRFYAWRPLNCADAAGDEPM</sequence>
<dbReference type="Proteomes" id="UP000188551">
    <property type="component" value="Unassembled WGS sequence"/>
</dbReference>
<reference evidence="1 2" key="1">
    <citation type="submission" date="2017-02" db="EMBL/GenBank/DDBJ databases">
        <title>Amycolatopsis azurea DSM 43854 draft genome.</title>
        <authorList>
            <person name="Mayilraj S."/>
        </authorList>
    </citation>
    <scope>NUCLEOTIDE SEQUENCE [LARGE SCALE GENOMIC DNA]</scope>
    <source>
        <strain evidence="1 2">DSM 43854</strain>
    </source>
</reference>
<accession>A0ABX3J5T3</accession>
<dbReference type="EMBL" id="MUXN01000023">
    <property type="protein sequence ID" value="OOC03031.1"/>
    <property type="molecule type" value="Genomic_DNA"/>
</dbReference>
<organism evidence="1 2">
    <name type="scientific">Amycolatopsis azurea DSM 43854</name>
    <dbReference type="NCBI Taxonomy" id="1238180"/>
    <lineage>
        <taxon>Bacteria</taxon>
        <taxon>Bacillati</taxon>
        <taxon>Actinomycetota</taxon>
        <taxon>Actinomycetes</taxon>
        <taxon>Pseudonocardiales</taxon>
        <taxon>Pseudonocardiaceae</taxon>
        <taxon>Amycolatopsis</taxon>
    </lineage>
</organism>
<evidence type="ECO:0000313" key="1">
    <source>
        <dbReference type="EMBL" id="OOC03031.1"/>
    </source>
</evidence>
<protein>
    <submittedName>
        <fullName evidence="1">Uncharacterized protein</fullName>
    </submittedName>
</protein>
<gene>
    <name evidence="1" type="ORF">B0293_29110</name>
</gene>
<name>A0ABX3J5T3_9PSEU</name>